<evidence type="ECO:0000256" key="1">
    <source>
        <dbReference type="SAM" id="MobiDB-lite"/>
    </source>
</evidence>
<protein>
    <submittedName>
        <fullName evidence="2">DUF2577 domain-containing protein</fullName>
    </submittedName>
</protein>
<proteinExistence type="predicted"/>
<keyword evidence="3" id="KW-1185">Reference proteome</keyword>
<evidence type="ECO:0000313" key="3">
    <source>
        <dbReference type="Proteomes" id="UP000466848"/>
    </source>
</evidence>
<feature type="compositionally biased region" description="Polar residues" evidence="1">
    <location>
        <begin position="68"/>
        <end position="97"/>
    </location>
</feature>
<organism evidence="2 3">
    <name type="scientific">Aminipila butyrica</name>
    <dbReference type="NCBI Taxonomy" id="433296"/>
    <lineage>
        <taxon>Bacteria</taxon>
        <taxon>Bacillati</taxon>
        <taxon>Bacillota</taxon>
        <taxon>Clostridia</taxon>
        <taxon>Peptostreptococcales</taxon>
        <taxon>Anaerovoracaceae</taxon>
        <taxon>Aminipila</taxon>
    </lineage>
</organism>
<dbReference type="Pfam" id="PF10844">
    <property type="entry name" value="DUF2577"/>
    <property type="match status" value="1"/>
</dbReference>
<feature type="region of interest" description="Disordered" evidence="1">
    <location>
        <begin position="68"/>
        <end position="102"/>
    </location>
</feature>
<gene>
    <name evidence="2" type="ORF">Ami103574_04605</name>
</gene>
<dbReference type="Proteomes" id="UP000466848">
    <property type="component" value="Chromosome"/>
</dbReference>
<name>A0A858BRW2_9FIRM</name>
<dbReference type="InterPro" id="IPR022555">
    <property type="entry name" value="DUF2577"/>
</dbReference>
<dbReference type="RefSeq" id="WP_163065506.1">
    <property type="nucleotide sequence ID" value="NZ_CP048649.1"/>
</dbReference>
<accession>A0A858BRW2</accession>
<dbReference type="AlphaFoldDB" id="A0A858BRW2"/>
<dbReference type="EMBL" id="CP048649">
    <property type="protein sequence ID" value="QIB68643.1"/>
    <property type="molecule type" value="Genomic_DNA"/>
</dbReference>
<dbReference type="KEGG" id="abut:Ami103574_04605"/>
<reference evidence="2 3" key="1">
    <citation type="submission" date="2020-02" db="EMBL/GenBank/DDBJ databases">
        <authorList>
            <person name="Kim Y.B."/>
            <person name="Roh S.W."/>
        </authorList>
    </citation>
    <scope>NUCLEOTIDE SEQUENCE [LARGE SCALE GENOMIC DNA]</scope>
    <source>
        <strain evidence="2 3">DSM 103574</strain>
    </source>
</reference>
<sequence>MSNLVQLIKKASLEAGEAAGPMTAGFGKVVSERPLKIQIDQKITLDGEFLLVPESLTDHQVNMVVDHQTQPSGGFSHGHSVTTDGGSGSASPHSQSNHAHEYSGTKSFTVLNGLRTGDKVILLRVQGGQKYIVLDREGSV</sequence>
<evidence type="ECO:0000313" key="2">
    <source>
        <dbReference type="EMBL" id="QIB68643.1"/>
    </source>
</evidence>